<dbReference type="AlphaFoldDB" id="A0A7K0DKR5"/>
<gene>
    <name evidence="1" type="ORF">NRB56_18500</name>
</gene>
<proteinExistence type="predicted"/>
<dbReference type="Proteomes" id="UP000431401">
    <property type="component" value="Unassembled WGS sequence"/>
</dbReference>
<organism evidence="1 2">
    <name type="scientific">Nocardia aurantia</name>
    <dbReference type="NCBI Taxonomy" id="2585199"/>
    <lineage>
        <taxon>Bacteria</taxon>
        <taxon>Bacillati</taxon>
        <taxon>Actinomycetota</taxon>
        <taxon>Actinomycetes</taxon>
        <taxon>Mycobacteriales</taxon>
        <taxon>Nocardiaceae</taxon>
        <taxon>Nocardia</taxon>
    </lineage>
</organism>
<name>A0A7K0DKR5_9NOCA</name>
<keyword evidence="2" id="KW-1185">Reference proteome</keyword>
<comment type="caution">
    <text evidence="1">The sequence shown here is derived from an EMBL/GenBank/DDBJ whole genome shotgun (WGS) entry which is preliminary data.</text>
</comment>
<reference evidence="1 2" key="1">
    <citation type="submission" date="2019-10" db="EMBL/GenBank/DDBJ databases">
        <title>Nocardia macrotermitis sp. nov. and Nocardia aurantia sp. nov., isolated from the gut of fungus growing-termite Macrotermes natalensis.</title>
        <authorList>
            <person name="Benndorf R."/>
            <person name="Schwitalla J."/>
            <person name="Martin K."/>
            <person name="De Beer W."/>
            <person name="Kaster A.-K."/>
            <person name="Vollmers J."/>
            <person name="Poulsen M."/>
            <person name="Beemelmanns C."/>
        </authorList>
    </citation>
    <scope>NUCLEOTIDE SEQUENCE [LARGE SCALE GENOMIC DNA]</scope>
    <source>
        <strain evidence="1 2">RB56</strain>
    </source>
</reference>
<evidence type="ECO:0000313" key="1">
    <source>
        <dbReference type="EMBL" id="MQY26287.1"/>
    </source>
</evidence>
<dbReference type="EMBL" id="WEGI01000003">
    <property type="protein sequence ID" value="MQY26287.1"/>
    <property type="molecule type" value="Genomic_DNA"/>
</dbReference>
<accession>A0A7K0DKR5</accession>
<protein>
    <submittedName>
        <fullName evidence="1">Uncharacterized protein</fullName>
    </submittedName>
</protein>
<sequence>MAAGKHRAPNPHRNRVGTVVAAGAVPLVLAVVGAGTANAVAGTLPVAQQDDAMQEWPAAGSPNEQPYEGLHIPHNELSSLQTARSLPNHHYLAPVGTLHTPVPVTPVPPIAPPPGKFRFGDVQVDAPDWINRDQAITVNDTSAQTEANLATFLDSIGMERSRSDRVAGQTMGTAAMGAVAGASAALPLTLSAAAMGGLCGLIAGVPFLPIGLVAGPILGAAMGAAAVTIPAAAIGAGVGAAVGAVGGLTAPSRVLGDI</sequence>
<evidence type="ECO:0000313" key="2">
    <source>
        <dbReference type="Proteomes" id="UP000431401"/>
    </source>
</evidence>